<comment type="caution">
    <text evidence="2">The sequence shown here is derived from an EMBL/GenBank/DDBJ whole genome shotgun (WGS) entry which is preliminary data.</text>
</comment>
<evidence type="ECO:0000313" key="3">
    <source>
        <dbReference type="Proteomes" id="UP001652445"/>
    </source>
</evidence>
<gene>
    <name evidence="2" type="ORF">OB236_28295</name>
</gene>
<evidence type="ECO:0000256" key="1">
    <source>
        <dbReference type="SAM" id="MobiDB-lite"/>
    </source>
</evidence>
<dbReference type="EMBL" id="JAOQIO010000095">
    <property type="protein sequence ID" value="MCU6796028.1"/>
    <property type="molecule type" value="Genomic_DNA"/>
</dbReference>
<dbReference type="RefSeq" id="WP_262686879.1">
    <property type="nucleotide sequence ID" value="NZ_JAOQIO010000095.1"/>
</dbReference>
<organism evidence="2 3">
    <name type="scientific">Paenibacillus baimaensis</name>
    <dbReference type="NCBI Taxonomy" id="2982185"/>
    <lineage>
        <taxon>Bacteria</taxon>
        <taxon>Bacillati</taxon>
        <taxon>Bacillota</taxon>
        <taxon>Bacilli</taxon>
        <taxon>Bacillales</taxon>
        <taxon>Paenibacillaceae</taxon>
        <taxon>Paenibacillus</taxon>
    </lineage>
</organism>
<reference evidence="2 3" key="1">
    <citation type="submission" date="2022-09" db="EMBL/GenBank/DDBJ databases">
        <authorList>
            <person name="Han X.L."/>
            <person name="Wang Q."/>
            <person name="Lu T."/>
        </authorList>
    </citation>
    <scope>NUCLEOTIDE SEQUENCE [LARGE SCALE GENOMIC DNA]</scope>
    <source>
        <strain evidence="2 3">WQ 127069</strain>
    </source>
</reference>
<protein>
    <recommendedName>
        <fullName evidence="4">YfhD family protein</fullName>
    </recommendedName>
</protein>
<name>A0ABT2UN03_9BACL</name>
<sequence>MSKKNIEQDTHPTPTPDFIITPVDQQDAAPTDMVSEAVEEIMDKVEDTFDGKSDDEKQQSNK</sequence>
<dbReference type="Proteomes" id="UP001652445">
    <property type="component" value="Unassembled WGS sequence"/>
</dbReference>
<proteinExistence type="predicted"/>
<feature type="region of interest" description="Disordered" evidence="1">
    <location>
        <begin position="1"/>
        <end position="29"/>
    </location>
</feature>
<accession>A0ABT2UN03</accession>
<evidence type="ECO:0008006" key="4">
    <source>
        <dbReference type="Google" id="ProtNLM"/>
    </source>
</evidence>
<feature type="compositionally biased region" description="Basic and acidic residues" evidence="1">
    <location>
        <begin position="1"/>
        <end position="10"/>
    </location>
</feature>
<keyword evidence="3" id="KW-1185">Reference proteome</keyword>
<evidence type="ECO:0000313" key="2">
    <source>
        <dbReference type="EMBL" id="MCU6796028.1"/>
    </source>
</evidence>